<reference evidence="1 2" key="1">
    <citation type="journal article" date="2013" name="Mar. Genomics">
        <title>Expression of sulfatases in Rhodopirellula baltica and the diversity of sulfatases in the genus Rhodopirellula.</title>
        <authorList>
            <person name="Wegner C.E."/>
            <person name="Richter-Heitmann T."/>
            <person name="Klindworth A."/>
            <person name="Klockow C."/>
            <person name="Richter M."/>
            <person name="Achstetter T."/>
            <person name="Glockner F.O."/>
            <person name="Harder J."/>
        </authorList>
    </citation>
    <scope>NUCLEOTIDE SEQUENCE [LARGE SCALE GENOMIC DNA]</scope>
    <source>
        <strain evidence="1 2">SM1</strain>
    </source>
</reference>
<organism evidence="1 2">
    <name type="scientific">Rhodopirellula maiorica SM1</name>
    <dbReference type="NCBI Taxonomy" id="1265738"/>
    <lineage>
        <taxon>Bacteria</taxon>
        <taxon>Pseudomonadati</taxon>
        <taxon>Planctomycetota</taxon>
        <taxon>Planctomycetia</taxon>
        <taxon>Pirellulales</taxon>
        <taxon>Pirellulaceae</taxon>
        <taxon>Novipirellula</taxon>
    </lineage>
</organism>
<dbReference type="Proteomes" id="UP000011991">
    <property type="component" value="Unassembled WGS sequence"/>
</dbReference>
<accession>M5RKA5</accession>
<protein>
    <submittedName>
        <fullName evidence="1">Lipase</fullName>
    </submittedName>
</protein>
<dbReference type="PATRIC" id="fig|1265738.3.peg.3304"/>
<evidence type="ECO:0000313" key="2">
    <source>
        <dbReference type="Proteomes" id="UP000011991"/>
    </source>
</evidence>
<dbReference type="InterPro" id="IPR029058">
    <property type="entry name" value="AB_hydrolase_fold"/>
</dbReference>
<dbReference type="EMBL" id="ANOG01000485">
    <property type="protein sequence ID" value="EMI19753.1"/>
    <property type="molecule type" value="Genomic_DNA"/>
</dbReference>
<keyword evidence="2" id="KW-1185">Reference proteome</keyword>
<sequence length="85" mass="9872">MIDTLAPLFHVRNDCPPLLLITGDREREMLGRYEENAYLWRMMQVAGHPNTKLYELDGFDHGQMAEPAFPLLLRFVRSIATTPNR</sequence>
<comment type="caution">
    <text evidence="1">The sequence shown here is derived from an EMBL/GenBank/DDBJ whole genome shotgun (WGS) entry which is preliminary data.</text>
</comment>
<proteinExistence type="predicted"/>
<dbReference type="SUPFAM" id="SSF53474">
    <property type="entry name" value="alpha/beta-Hydrolases"/>
    <property type="match status" value="1"/>
</dbReference>
<name>M5RKA5_9BACT</name>
<dbReference type="AlphaFoldDB" id="M5RKA5"/>
<evidence type="ECO:0000313" key="1">
    <source>
        <dbReference type="EMBL" id="EMI19753.1"/>
    </source>
</evidence>
<dbReference type="RefSeq" id="WP_008697795.1">
    <property type="nucleotide sequence ID" value="NZ_ANOG01000485.1"/>
</dbReference>
<gene>
    <name evidence="1" type="ORF">RMSM_03312</name>
</gene>